<dbReference type="CDD" id="cd00338">
    <property type="entry name" value="Ser_Recombinase"/>
    <property type="match status" value="1"/>
</dbReference>
<dbReference type="InterPro" id="IPR006119">
    <property type="entry name" value="Resolv_N"/>
</dbReference>
<evidence type="ECO:0000256" key="1">
    <source>
        <dbReference type="ARBA" id="ARBA00023125"/>
    </source>
</evidence>
<dbReference type="Proteomes" id="UP000460272">
    <property type="component" value="Unassembled WGS sequence"/>
</dbReference>
<feature type="domain" description="Recombinase" evidence="3">
    <location>
        <begin position="167"/>
        <end position="264"/>
    </location>
</feature>
<dbReference type="InterPro" id="IPR038109">
    <property type="entry name" value="DNA_bind_recomb_sf"/>
</dbReference>
<evidence type="ECO:0000256" key="2">
    <source>
        <dbReference type="ARBA" id="ARBA00023172"/>
    </source>
</evidence>
<protein>
    <submittedName>
        <fullName evidence="4">Recombinase family protein</fullName>
    </submittedName>
</protein>
<accession>A0A6P2BZ70</accession>
<dbReference type="InterPro" id="IPR011109">
    <property type="entry name" value="DNA_bind_recombinase_dom"/>
</dbReference>
<dbReference type="EMBL" id="RPFW01000003">
    <property type="protein sequence ID" value="TVZ04007.1"/>
    <property type="molecule type" value="Genomic_DNA"/>
</dbReference>
<keyword evidence="5" id="KW-1185">Reference proteome</keyword>
<evidence type="ECO:0000259" key="3">
    <source>
        <dbReference type="PROSITE" id="PS51737"/>
    </source>
</evidence>
<comment type="caution">
    <text evidence="4">The sequence shown here is derived from an EMBL/GenBank/DDBJ whole genome shotgun (WGS) entry which is preliminary data.</text>
</comment>
<keyword evidence="2" id="KW-0233">DNA recombination</keyword>
<gene>
    <name evidence="4" type="ORF">EAS64_16425</name>
</gene>
<reference evidence="4 5" key="1">
    <citation type="submission" date="2018-11" db="EMBL/GenBank/DDBJ databases">
        <title>Trebonia kvetii gen.nov., sp.nov., a novel acidophilic actinobacterium, and proposal of the new actinobacterial family Treboniaceae fam. nov.</title>
        <authorList>
            <person name="Rapoport D."/>
            <person name="Sagova-Mareckova M."/>
            <person name="Sedlacek I."/>
            <person name="Provaznik J."/>
            <person name="Kralova S."/>
            <person name="Pavlinic D."/>
            <person name="Benes V."/>
            <person name="Kopecky J."/>
        </authorList>
    </citation>
    <scope>NUCLEOTIDE SEQUENCE [LARGE SCALE GENOMIC DNA]</scope>
    <source>
        <strain evidence="4 5">15Tr583</strain>
    </source>
</reference>
<proteinExistence type="predicted"/>
<dbReference type="PANTHER" id="PTHR30461:SF2">
    <property type="entry name" value="SERINE RECOMBINASE PINE-RELATED"/>
    <property type="match status" value="1"/>
</dbReference>
<keyword evidence="1" id="KW-0238">DNA-binding</keyword>
<evidence type="ECO:0000313" key="5">
    <source>
        <dbReference type="Proteomes" id="UP000460272"/>
    </source>
</evidence>
<dbReference type="AlphaFoldDB" id="A0A6P2BZ70"/>
<dbReference type="PROSITE" id="PS51737">
    <property type="entry name" value="RECOMBINASE_DNA_BIND"/>
    <property type="match status" value="1"/>
</dbReference>
<dbReference type="GO" id="GO:0003677">
    <property type="term" value="F:DNA binding"/>
    <property type="evidence" value="ECO:0007669"/>
    <property type="project" value="UniProtKB-KW"/>
</dbReference>
<dbReference type="OrthoDB" id="4367319at2"/>
<sequence>MNANGLRLLLVARLSRAKVSDRRDGVSIEIQDATAREWAEREGHAVIATAADIKSGTSAPWKRKNLRPWMEDPKRLAMYDAILIYRTDRISRGTQEDFTYLEHWAVSHGKRIIVADGPQFPKRNDADYWRWTAEKDAARKEWEAIRMRSMGTQNALKAQGHAVGKPPFGYVVTGATYAKRFEIDPVTGPLAREAFQRVADGRTATSVAVWLTEMTGEAWRVKRVIEMIKRRTYLGERDGHAFEPLVSEALWDSANTVMGSRSFATGGRRAIHGYSSVVLCECGAQLYRHQSTRHGKPIGAAKYRCSQGRIGLAVEAKCGNPGIPFDDANKAVDALMRDLDIPEWVMVTTGGDHGRQMELQRIQAEMNNAMTQKDMGLVTTLAAKFTEVDAQPAEPVRTMPRKTGRTYADAWRTGTLADQRALLGDHTVTVLIEADGTVKARLEDD</sequence>
<dbReference type="Gene3D" id="3.40.50.1390">
    <property type="entry name" value="Resolvase, N-terminal catalytic domain"/>
    <property type="match status" value="1"/>
</dbReference>
<dbReference type="PANTHER" id="PTHR30461">
    <property type="entry name" value="DNA-INVERTASE FROM LAMBDOID PROPHAGE"/>
    <property type="match status" value="1"/>
</dbReference>
<dbReference type="Pfam" id="PF07508">
    <property type="entry name" value="Recombinase"/>
    <property type="match status" value="1"/>
</dbReference>
<name>A0A6P2BZ70_9ACTN</name>
<dbReference type="SUPFAM" id="SSF53041">
    <property type="entry name" value="Resolvase-like"/>
    <property type="match status" value="1"/>
</dbReference>
<dbReference type="RefSeq" id="WP_145853877.1">
    <property type="nucleotide sequence ID" value="NZ_RPFW01000003.1"/>
</dbReference>
<dbReference type="InterPro" id="IPR050639">
    <property type="entry name" value="SSR_resolvase"/>
</dbReference>
<dbReference type="Pfam" id="PF00239">
    <property type="entry name" value="Resolvase"/>
    <property type="match status" value="1"/>
</dbReference>
<dbReference type="Gene3D" id="3.90.1750.20">
    <property type="entry name" value="Putative Large Serine Recombinase, Chain B, Domain 2"/>
    <property type="match status" value="1"/>
</dbReference>
<dbReference type="SMART" id="SM00857">
    <property type="entry name" value="Resolvase"/>
    <property type="match status" value="1"/>
</dbReference>
<dbReference type="InterPro" id="IPR036162">
    <property type="entry name" value="Resolvase-like_N_sf"/>
</dbReference>
<evidence type="ECO:0000313" key="4">
    <source>
        <dbReference type="EMBL" id="TVZ04007.1"/>
    </source>
</evidence>
<dbReference type="GO" id="GO:0000150">
    <property type="term" value="F:DNA strand exchange activity"/>
    <property type="evidence" value="ECO:0007669"/>
    <property type="project" value="InterPro"/>
</dbReference>
<organism evidence="4 5">
    <name type="scientific">Trebonia kvetii</name>
    <dbReference type="NCBI Taxonomy" id="2480626"/>
    <lineage>
        <taxon>Bacteria</taxon>
        <taxon>Bacillati</taxon>
        <taxon>Actinomycetota</taxon>
        <taxon>Actinomycetes</taxon>
        <taxon>Streptosporangiales</taxon>
        <taxon>Treboniaceae</taxon>
        <taxon>Trebonia</taxon>
    </lineage>
</organism>